<evidence type="ECO:0000256" key="1">
    <source>
        <dbReference type="SAM" id="Coils"/>
    </source>
</evidence>
<dbReference type="RefSeq" id="WP_211141930.1">
    <property type="nucleotide sequence ID" value="NZ_JAEEGB010000006.1"/>
</dbReference>
<comment type="caution">
    <text evidence="2">The sequence shown here is derived from an EMBL/GenBank/DDBJ whole genome shotgun (WGS) entry which is preliminary data.</text>
</comment>
<evidence type="ECO:0000313" key="3">
    <source>
        <dbReference type="Proteomes" id="UP000622687"/>
    </source>
</evidence>
<keyword evidence="1" id="KW-0175">Coiled coil</keyword>
<evidence type="ECO:0000313" key="2">
    <source>
        <dbReference type="EMBL" id="MBI6872428.1"/>
    </source>
</evidence>
<accession>A0A934M4B1</accession>
<feature type="coiled-coil region" evidence="1">
    <location>
        <begin position="2"/>
        <end position="128"/>
    </location>
</feature>
<organism evidence="2 3">
    <name type="scientific">Clostridium aciditolerans</name>
    <dbReference type="NCBI Taxonomy" id="339861"/>
    <lineage>
        <taxon>Bacteria</taxon>
        <taxon>Bacillati</taxon>
        <taxon>Bacillota</taxon>
        <taxon>Clostridia</taxon>
        <taxon>Eubacteriales</taxon>
        <taxon>Clostridiaceae</taxon>
        <taxon>Clostridium</taxon>
    </lineage>
</organism>
<protein>
    <submittedName>
        <fullName evidence="2">Uncharacterized protein</fullName>
    </submittedName>
</protein>
<name>A0A934M4B1_9CLOT</name>
<dbReference type="EMBL" id="JAEEGB010000006">
    <property type="protein sequence ID" value="MBI6872428.1"/>
    <property type="molecule type" value="Genomic_DNA"/>
</dbReference>
<keyword evidence="3" id="KW-1185">Reference proteome</keyword>
<proteinExistence type="predicted"/>
<dbReference type="Proteomes" id="UP000622687">
    <property type="component" value="Unassembled WGS sequence"/>
</dbReference>
<reference evidence="2" key="1">
    <citation type="submission" date="2020-12" db="EMBL/GenBank/DDBJ databases">
        <title>Clostridium thailandense sp. nov., a novel acetogenic bacterium isolated from peat land soil in Thailand.</title>
        <authorList>
            <person name="Chaikitkaew S."/>
            <person name="Birkeland N.K."/>
        </authorList>
    </citation>
    <scope>NUCLEOTIDE SEQUENCE</scope>
    <source>
        <strain evidence="2">DSM 17425</strain>
    </source>
</reference>
<gene>
    <name evidence="2" type="ORF">I6U51_06860</name>
</gene>
<dbReference type="AlphaFoldDB" id="A0A934M4B1"/>
<sequence length="313" mass="36242">MIEELNKKISDVKEKLRTKQKFESALEQTREALKKQEIRKNELYNILNNEEKDVKNLESLSIMGLFYSILGSKEQQIEKERQEYLAAKLNYDECCSTISILERELCSYEEELKKYSTLNLEYQSLMKQKERLILIDNSIVSHKLISLMDKESDLRLGIGEVREAIKAGENAQDALKNVLKSLESAQGWGQWDIVGGGFLATTAKHSKIDEAKDYLYYAQELLRIFKRELSDVDLPNNIEINIGSFETFADYFFDGLISDWIVQSKIKDSLGKVYIIYDNVKDIINKLDIKHNDLVKELTLTGEKIKLFIEKAN</sequence>